<reference evidence="2 3" key="1">
    <citation type="submission" date="2024-09" db="EMBL/GenBank/DDBJ databases">
        <title>Chromosome-scale assembly of Riccia fluitans.</title>
        <authorList>
            <person name="Paukszto L."/>
            <person name="Sawicki J."/>
            <person name="Karawczyk K."/>
            <person name="Piernik-Szablinska J."/>
            <person name="Szczecinska M."/>
            <person name="Mazdziarz M."/>
        </authorList>
    </citation>
    <scope>NUCLEOTIDE SEQUENCE [LARGE SCALE GENOMIC DNA]</scope>
    <source>
        <strain evidence="2">Rf_01</strain>
        <tissue evidence="2">Aerial parts of the thallus</tissue>
    </source>
</reference>
<sequence>MENLSQISNSQPVQFGRIEAVNFNDNQFVHMSSAGEPIEPTLQMQDSDWGKALQPSSQPGVQLLVTEGPSLPTPQGGYAIQPLPCPDGGAREAPLMLGNIGNVHAFPPLLGQQQDHSGVRFNYPLRIVGSPGAEPVFSFGPPVQQASHSETLHSRSSRNPG</sequence>
<protein>
    <submittedName>
        <fullName evidence="2">Uncharacterized protein</fullName>
    </submittedName>
</protein>
<keyword evidence="3" id="KW-1185">Reference proteome</keyword>
<dbReference type="AlphaFoldDB" id="A0ABD1ZFG4"/>
<name>A0ABD1ZFG4_9MARC</name>
<proteinExistence type="predicted"/>
<evidence type="ECO:0000313" key="2">
    <source>
        <dbReference type="EMBL" id="KAL2645352.1"/>
    </source>
</evidence>
<accession>A0ABD1ZFG4</accession>
<dbReference type="Proteomes" id="UP001605036">
    <property type="component" value="Unassembled WGS sequence"/>
</dbReference>
<gene>
    <name evidence="2" type="ORF">R1flu_012939</name>
</gene>
<dbReference type="EMBL" id="JBHFFA010000002">
    <property type="protein sequence ID" value="KAL2645352.1"/>
    <property type="molecule type" value="Genomic_DNA"/>
</dbReference>
<organism evidence="2 3">
    <name type="scientific">Riccia fluitans</name>
    <dbReference type="NCBI Taxonomy" id="41844"/>
    <lineage>
        <taxon>Eukaryota</taxon>
        <taxon>Viridiplantae</taxon>
        <taxon>Streptophyta</taxon>
        <taxon>Embryophyta</taxon>
        <taxon>Marchantiophyta</taxon>
        <taxon>Marchantiopsida</taxon>
        <taxon>Marchantiidae</taxon>
        <taxon>Marchantiales</taxon>
        <taxon>Ricciaceae</taxon>
        <taxon>Riccia</taxon>
    </lineage>
</organism>
<evidence type="ECO:0000313" key="3">
    <source>
        <dbReference type="Proteomes" id="UP001605036"/>
    </source>
</evidence>
<feature type="region of interest" description="Disordered" evidence="1">
    <location>
        <begin position="137"/>
        <end position="161"/>
    </location>
</feature>
<comment type="caution">
    <text evidence="2">The sequence shown here is derived from an EMBL/GenBank/DDBJ whole genome shotgun (WGS) entry which is preliminary data.</text>
</comment>
<evidence type="ECO:0000256" key="1">
    <source>
        <dbReference type="SAM" id="MobiDB-lite"/>
    </source>
</evidence>